<dbReference type="NCBIfam" id="NF005559">
    <property type="entry name" value="PRK07231.1"/>
    <property type="match status" value="1"/>
</dbReference>
<keyword evidence="6" id="KW-1185">Reference proteome</keyword>
<dbReference type="GO" id="GO:0004316">
    <property type="term" value="F:3-oxoacyl-[acyl-carrier-protein] reductase (NADPH) activity"/>
    <property type="evidence" value="ECO:0007669"/>
    <property type="project" value="UniProtKB-EC"/>
</dbReference>
<dbReference type="InterPro" id="IPR036291">
    <property type="entry name" value="NAD(P)-bd_dom_sf"/>
</dbReference>
<comment type="function">
    <text evidence="3">Catalyzes the NADPH-dependent reduction of beta-ketoacyl-ACP substrates to beta-hydroxyacyl-ACP products, the first reductive step in the elongation cycle of fatty acid biosynthesis.</text>
</comment>
<dbReference type="InterPro" id="IPR057326">
    <property type="entry name" value="KR_dom"/>
</dbReference>
<accession>A0ABY7VQW3</accession>
<evidence type="ECO:0000256" key="2">
    <source>
        <dbReference type="ARBA" id="ARBA00023002"/>
    </source>
</evidence>
<dbReference type="InterPro" id="IPR002347">
    <property type="entry name" value="SDR_fam"/>
</dbReference>
<dbReference type="NCBIfam" id="TIGR01830">
    <property type="entry name" value="3oxo_ACP_reduc"/>
    <property type="match status" value="1"/>
</dbReference>
<proteinExistence type="inferred from homology"/>
<dbReference type="Pfam" id="PF13561">
    <property type="entry name" value="adh_short_C2"/>
    <property type="match status" value="1"/>
</dbReference>
<dbReference type="PRINTS" id="PR00080">
    <property type="entry name" value="SDRFAMILY"/>
</dbReference>
<keyword evidence="2 3" id="KW-0560">Oxidoreductase</keyword>
<evidence type="ECO:0000313" key="5">
    <source>
        <dbReference type="EMBL" id="WDE96082.1"/>
    </source>
</evidence>
<keyword evidence="3" id="KW-0276">Fatty acid metabolism</keyword>
<dbReference type="EC" id="1.1.1.100" evidence="3"/>
<gene>
    <name evidence="5" type="primary">fabG</name>
    <name evidence="5" type="ORF">PQO03_10190</name>
</gene>
<dbReference type="NCBIfam" id="NF009466">
    <property type="entry name" value="PRK12826.1-2"/>
    <property type="match status" value="1"/>
</dbReference>
<comment type="subunit">
    <text evidence="3">Homotetramer.</text>
</comment>
<dbReference type="SMART" id="SM00822">
    <property type="entry name" value="PKS_KR"/>
    <property type="match status" value="1"/>
</dbReference>
<dbReference type="InterPro" id="IPR050259">
    <property type="entry name" value="SDR"/>
</dbReference>
<dbReference type="PANTHER" id="PTHR42879:SF2">
    <property type="entry name" value="3-OXOACYL-[ACYL-CARRIER-PROTEIN] REDUCTASE FABG"/>
    <property type="match status" value="1"/>
</dbReference>
<keyword evidence="3" id="KW-0275">Fatty acid biosynthesis</keyword>
<dbReference type="PRINTS" id="PR00081">
    <property type="entry name" value="GDHRDH"/>
</dbReference>
<evidence type="ECO:0000256" key="1">
    <source>
        <dbReference type="ARBA" id="ARBA00006484"/>
    </source>
</evidence>
<evidence type="ECO:0000259" key="4">
    <source>
        <dbReference type="SMART" id="SM00822"/>
    </source>
</evidence>
<feature type="domain" description="Ketoreductase" evidence="4">
    <location>
        <begin position="6"/>
        <end position="185"/>
    </location>
</feature>
<dbReference type="CDD" id="cd05333">
    <property type="entry name" value="BKR_SDR_c"/>
    <property type="match status" value="1"/>
</dbReference>
<keyword evidence="3" id="KW-0443">Lipid metabolism</keyword>
<keyword evidence="3" id="KW-0521">NADP</keyword>
<comment type="pathway">
    <text evidence="3">Lipid metabolism; fatty acid biosynthesis.</text>
</comment>
<name>A0ABY7VQW3_9BACT</name>
<dbReference type="InterPro" id="IPR011284">
    <property type="entry name" value="3oxo_ACP_reduc"/>
</dbReference>
<protein>
    <recommendedName>
        <fullName evidence="3">3-oxoacyl-[acyl-carrier-protein] reductase</fullName>
        <ecNumber evidence="3">1.1.1.100</ecNumber>
    </recommendedName>
</protein>
<keyword evidence="3" id="KW-0444">Lipid biosynthesis</keyword>
<comment type="catalytic activity">
    <reaction evidence="3">
        <text>a (3R)-hydroxyacyl-[ACP] + NADP(+) = a 3-oxoacyl-[ACP] + NADPH + H(+)</text>
        <dbReference type="Rhea" id="RHEA:17397"/>
        <dbReference type="Rhea" id="RHEA-COMP:9916"/>
        <dbReference type="Rhea" id="RHEA-COMP:9945"/>
        <dbReference type="ChEBI" id="CHEBI:15378"/>
        <dbReference type="ChEBI" id="CHEBI:57783"/>
        <dbReference type="ChEBI" id="CHEBI:58349"/>
        <dbReference type="ChEBI" id="CHEBI:78776"/>
        <dbReference type="ChEBI" id="CHEBI:78827"/>
        <dbReference type="EC" id="1.1.1.100"/>
    </reaction>
</comment>
<dbReference type="SUPFAM" id="SSF51735">
    <property type="entry name" value="NAD(P)-binding Rossmann-fold domains"/>
    <property type="match status" value="1"/>
</dbReference>
<comment type="similarity">
    <text evidence="1 3">Belongs to the short-chain dehydrogenases/reductases (SDR) family.</text>
</comment>
<sequence length="247" mass="25967">MSVKDKVCVVTGGSRGIGLEICRRLVADGAKVALIGTREETAQNAVTELAAPADQVKGYALNVAEGEAVSQIFTQILSDFGQVDVLVNNAGITRDTLMMRMKEDDWDLVMAVNLKGAFNCTKAVMRPMMKLRKGRIINISSVVGLTGNAGQANYAASKAGLIGLTKSSAKELSSRNITVNAVAPGYIATEMTDAVSDAAREAFLNNIPLGRAGEAKEVAAMVAFLASDESAYITGQTFNVDGGLVMQ</sequence>
<dbReference type="Proteomes" id="UP001214250">
    <property type="component" value="Chromosome 1"/>
</dbReference>
<organism evidence="5 6">
    <name type="scientific">Lentisphaera profundi</name>
    <dbReference type="NCBI Taxonomy" id="1658616"/>
    <lineage>
        <taxon>Bacteria</taxon>
        <taxon>Pseudomonadati</taxon>
        <taxon>Lentisphaerota</taxon>
        <taxon>Lentisphaeria</taxon>
        <taxon>Lentisphaerales</taxon>
        <taxon>Lentisphaeraceae</taxon>
        <taxon>Lentisphaera</taxon>
    </lineage>
</organism>
<dbReference type="EMBL" id="CP117811">
    <property type="protein sequence ID" value="WDE96082.1"/>
    <property type="molecule type" value="Genomic_DNA"/>
</dbReference>
<dbReference type="Gene3D" id="3.40.50.720">
    <property type="entry name" value="NAD(P)-binding Rossmann-like Domain"/>
    <property type="match status" value="1"/>
</dbReference>
<dbReference type="RefSeq" id="WP_274150099.1">
    <property type="nucleotide sequence ID" value="NZ_CP117811.1"/>
</dbReference>
<dbReference type="PANTHER" id="PTHR42879">
    <property type="entry name" value="3-OXOACYL-(ACYL-CARRIER-PROTEIN) REDUCTASE"/>
    <property type="match status" value="1"/>
</dbReference>
<reference evidence="5 6" key="1">
    <citation type="submission" date="2023-02" db="EMBL/GenBank/DDBJ databases">
        <title>Genome sequence of Lentisphaera profundi SAORIC-696.</title>
        <authorList>
            <person name="Kim e."/>
            <person name="Cho J.-C."/>
            <person name="Choi A."/>
            <person name="Kang I."/>
        </authorList>
    </citation>
    <scope>NUCLEOTIDE SEQUENCE [LARGE SCALE GENOMIC DNA]</scope>
    <source>
        <strain evidence="5 6">SAORIC-696</strain>
    </source>
</reference>
<evidence type="ECO:0000256" key="3">
    <source>
        <dbReference type="RuleBase" id="RU366074"/>
    </source>
</evidence>
<evidence type="ECO:0000313" key="6">
    <source>
        <dbReference type="Proteomes" id="UP001214250"/>
    </source>
</evidence>